<protein>
    <submittedName>
        <fullName evidence="1">Uncharacterized protein</fullName>
    </submittedName>
</protein>
<dbReference type="Proteomes" id="UP001218218">
    <property type="component" value="Unassembled WGS sequence"/>
</dbReference>
<accession>A0AAD7AJU4</accession>
<gene>
    <name evidence="1" type="ORF">DFH08DRAFT_842519</name>
</gene>
<keyword evidence="2" id="KW-1185">Reference proteome</keyword>
<sequence>MRMRRGALYSRSMHRSRAMETVVGPLAVACFWVVPVAPITFIYHQQMRETSRVRLRLPWTRGGNMMEGTRSRHLPVHRTRSTDPPIDACVLGPPDIAPEVDVVSLSSRTRLRHRLAQPTCSYLRRGILIERSWNWARREDIHCSFWIPYPPGSRRFSIAGSENRPT</sequence>
<reference evidence="1" key="1">
    <citation type="submission" date="2023-03" db="EMBL/GenBank/DDBJ databases">
        <title>Massive genome expansion in bonnet fungi (Mycena s.s.) driven by repeated elements and novel gene families across ecological guilds.</title>
        <authorList>
            <consortium name="Lawrence Berkeley National Laboratory"/>
            <person name="Harder C.B."/>
            <person name="Miyauchi S."/>
            <person name="Viragh M."/>
            <person name="Kuo A."/>
            <person name="Thoen E."/>
            <person name="Andreopoulos B."/>
            <person name="Lu D."/>
            <person name="Skrede I."/>
            <person name="Drula E."/>
            <person name="Henrissat B."/>
            <person name="Morin E."/>
            <person name="Kohler A."/>
            <person name="Barry K."/>
            <person name="LaButti K."/>
            <person name="Morin E."/>
            <person name="Salamov A."/>
            <person name="Lipzen A."/>
            <person name="Mereny Z."/>
            <person name="Hegedus B."/>
            <person name="Baldrian P."/>
            <person name="Stursova M."/>
            <person name="Weitz H."/>
            <person name="Taylor A."/>
            <person name="Grigoriev I.V."/>
            <person name="Nagy L.G."/>
            <person name="Martin F."/>
            <person name="Kauserud H."/>
        </authorList>
    </citation>
    <scope>NUCLEOTIDE SEQUENCE</scope>
    <source>
        <strain evidence="1">CBHHK002</strain>
    </source>
</reference>
<dbReference type="EMBL" id="JARIHO010000005">
    <property type="protein sequence ID" value="KAJ7360919.1"/>
    <property type="molecule type" value="Genomic_DNA"/>
</dbReference>
<dbReference type="AlphaFoldDB" id="A0AAD7AJU4"/>
<evidence type="ECO:0000313" key="2">
    <source>
        <dbReference type="Proteomes" id="UP001218218"/>
    </source>
</evidence>
<name>A0AAD7AJU4_9AGAR</name>
<evidence type="ECO:0000313" key="1">
    <source>
        <dbReference type="EMBL" id="KAJ7360919.1"/>
    </source>
</evidence>
<proteinExistence type="predicted"/>
<comment type="caution">
    <text evidence="1">The sequence shown here is derived from an EMBL/GenBank/DDBJ whole genome shotgun (WGS) entry which is preliminary data.</text>
</comment>
<organism evidence="1 2">
    <name type="scientific">Mycena albidolilacea</name>
    <dbReference type="NCBI Taxonomy" id="1033008"/>
    <lineage>
        <taxon>Eukaryota</taxon>
        <taxon>Fungi</taxon>
        <taxon>Dikarya</taxon>
        <taxon>Basidiomycota</taxon>
        <taxon>Agaricomycotina</taxon>
        <taxon>Agaricomycetes</taxon>
        <taxon>Agaricomycetidae</taxon>
        <taxon>Agaricales</taxon>
        <taxon>Marasmiineae</taxon>
        <taxon>Mycenaceae</taxon>
        <taxon>Mycena</taxon>
    </lineage>
</organism>